<sequence length="72" mass="8467">MCELTRKKMQLTCMEICAGNCATAIPKQFFGEIHMLPRANQRHHFKPPEIPHAIRTTFQRHHRRAANTKTRK</sequence>
<organism evidence="1 2">
    <name type="scientific">Thalassospira mesophila</name>
    <dbReference type="NCBI Taxonomy" id="1293891"/>
    <lineage>
        <taxon>Bacteria</taxon>
        <taxon>Pseudomonadati</taxon>
        <taxon>Pseudomonadota</taxon>
        <taxon>Alphaproteobacteria</taxon>
        <taxon>Rhodospirillales</taxon>
        <taxon>Thalassospiraceae</taxon>
        <taxon>Thalassospira</taxon>
    </lineage>
</organism>
<evidence type="ECO:0000313" key="2">
    <source>
        <dbReference type="Proteomes" id="UP000193391"/>
    </source>
</evidence>
<dbReference type="AlphaFoldDB" id="A0A1Y2KXG6"/>
<reference evidence="1 2" key="1">
    <citation type="submission" date="2014-03" db="EMBL/GenBank/DDBJ databases">
        <title>The draft genome sequence of Thalassospira mesophila JCM 18969.</title>
        <authorList>
            <person name="Lai Q."/>
            <person name="Shao Z."/>
        </authorList>
    </citation>
    <scope>NUCLEOTIDE SEQUENCE [LARGE SCALE GENOMIC DNA]</scope>
    <source>
        <strain evidence="1 2">JCM 18969</strain>
    </source>
</reference>
<evidence type="ECO:0000313" key="1">
    <source>
        <dbReference type="EMBL" id="OSQ37048.1"/>
    </source>
</evidence>
<dbReference type="EMBL" id="JFKA01000008">
    <property type="protein sequence ID" value="OSQ37048.1"/>
    <property type="molecule type" value="Genomic_DNA"/>
</dbReference>
<protein>
    <submittedName>
        <fullName evidence="1">Uncharacterized protein</fullName>
    </submittedName>
</protein>
<accession>A0A1Y2KXG6</accession>
<comment type="caution">
    <text evidence="1">The sequence shown here is derived from an EMBL/GenBank/DDBJ whole genome shotgun (WGS) entry which is preliminary data.</text>
</comment>
<proteinExistence type="predicted"/>
<keyword evidence="2" id="KW-1185">Reference proteome</keyword>
<gene>
    <name evidence="1" type="ORF">TMES_16590</name>
</gene>
<name>A0A1Y2KXG6_9PROT</name>
<dbReference type="Proteomes" id="UP000193391">
    <property type="component" value="Unassembled WGS sequence"/>
</dbReference>